<dbReference type="EMBL" id="MKEK01000001">
    <property type="protein sequence ID" value="OEY68467.1"/>
    <property type="molecule type" value="Genomic_DNA"/>
</dbReference>
<feature type="transmembrane region" description="Helical" evidence="7">
    <location>
        <begin position="12"/>
        <end position="30"/>
    </location>
</feature>
<dbReference type="GO" id="GO:0005886">
    <property type="term" value="C:plasma membrane"/>
    <property type="evidence" value="ECO:0007669"/>
    <property type="project" value="UniProtKB-SubCell"/>
</dbReference>
<feature type="transmembrane region" description="Helical" evidence="7">
    <location>
        <begin position="81"/>
        <end position="102"/>
    </location>
</feature>
<gene>
    <name evidence="8" type="ORF">BI198_01940</name>
</gene>
<evidence type="ECO:0000256" key="6">
    <source>
        <dbReference type="ARBA" id="ARBA00023136"/>
    </source>
</evidence>
<dbReference type="InterPro" id="IPR007140">
    <property type="entry name" value="DUF350"/>
</dbReference>
<dbReference type="Pfam" id="PF03994">
    <property type="entry name" value="DUF350"/>
    <property type="match status" value="1"/>
</dbReference>
<feature type="transmembrane region" description="Helical" evidence="7">
    <location>
        <begin position="51"/>
        <end position="69"/>
    </location>
</feature>
<comment type="subcellular location">
    <subcellularLocation>
        <location evidence="1">Cell membrane</location>
        <topology evidence="1">Multi-pass membrane protein</topology>
    </subcellularLocation>
</comment>
<dbReference type="Proteomes" id="UP000242258">
    <property type="component" value="Unassembled WGS sequence"/>
</dbReference>
<evidence type="ECO:0000313" key="8">
    <source>
        <dbReference type="EMBL" id="OEY68467.1"/>
    </source>
</evidence>
<evidence type="ECO:0000256" key="1">
    <source>
        <dbReference type="ARBA" id="ARBA00004651"/>
    </source>
</evidence>
<comment type="caution">
    <text evidence="8">The sequence shown here is derived from an EMBL/GenBank/DDBJ whole genome shotgun (WGS) entry which is preliminary data.</text>
</comment>
<evidence type="ECO:0000256" key="2">
    <source>
        <dbReference type="ARBA" id="ARBA00005779"/>
    </source>
</evidence>
<dbReference type="AlphaFoldDB" id="A0A1E7Q2T4"/>
<keyword evidence="5 7" id="KW-1133">Transmembrane helix</keyword>
<dbReference type="PANTHER" id="PTHR40043">
    <property type="entry name" value="UPF0719 INNER MEMBRANE PROTEIN YJFL"/>
    <property type="match status" value="1"/>
</dbReference>
<dbReference type="OrthoDB" id="5573330at2"/>
<dbReference type="STRING" id="1628148.BI198_01940"/>
<protein>
    <recommendedName>
        <fullName evidence="10">DUF350 domain-containing protein</fullName>
    </recommendedName>
</protein>
<dbReference type="PANTHER" id="PTHR40043:SF1">
    <property type="entry name" value="UPF0719 INNER MEMBRANE PROTEIN YJFL"/>
    <property type="match status" value="1"/>
</dbReference>
<sequence>MLDTAMHSLNGLLAFATYFALAVLLLLIFVRSYTWLTPHDEFGLIRANNSAAAIAFGGAIIGFAWPLASAITNSLSLLDCAIWGAVALLIQLIAFFVSSLMLKQLPKRITEGEMAAGIFSASCSIVVGILNAASMSY</sequence>
<name>A0A1E7Q2T4_9GAMM</name>
<accession>A0A1E7Q2T4</accession>
<keyword evidence="9" id="KW-1185">Reference proteome</keyword>
<evidence type="ECO:0008006" key="10">
    <source>
        <dbReference type="Google" id="ProtNLM"/>
    </source>
</evidence>
<reference evidence="9" key="1">
    <citation type="submission" date="2016-09" db="EMBL/GenBank/DDBJ databases">
        <authorList>
            <person name="Wan X."/>
            <person name="Hou S."/>
        </authorList>
    </citation>
    <scope>NUCLEOTIDE SEQUENCE [LARGE SCALE GENOMIC DNA]</scope>
    <source>
        <strain evidence="9">KH87</strain>
    </source>
</reference>
<comment type="similarity">
    <text evidence="2">Belongs to the UPF0719 family.</text>
</comment>
<evidence type="ECO:0000256" key="7">
    <source>
        <dbReference type="SAM" id="Phobius"/>
    </source>
</evidence>
<evidence type="ECO:0000256" key="4">
    <source>
        <dbReference type="ARBA" id="ARBA00022692"/>
    </source>
</evidence>
<keyword evidence="3" id="KW-1003">Cell membrane</keyword>
<keyword evidence="6 7" id="KW-0472">Membrane</keyword>
<evidence type="ECO:0000313" key="9">
    <source>
        <dbReference type="Proteomes" id="UP000242258"/>
    </source>
</evidence>
<evidence type="ECO:0000256" key="3">
    <source>
        <dbReference type="ARBA" id="ARBA00022475"/>
    </source>
</evidence>
<organism evidence="8 9">
    <name type="scientific">Rheinheimera salexigens</name>
    <dbReference type="NCBI Taxonomy" id="1628148"/>
    <lineage>
        <taxon>Bacteria</taxon>
        <taxon>Pseudomonadati</taxon>
        <taxon>Pseudomonadota</taxon>
        <taxon>Gammaproteobacteria</taxon>
        <taxon>Chromatiales</taxon>
        <taxon>Chromatiaceae</taxon>
        <taxon>Rheinheimera</taxon>
    </lineage>
</organism>
<dbReference type="RefSeq" id="WP_070048034.1">
    <property type="nucleotide sequence ID" value="NZ_CBCSDO010000001.1"/>
</dbReference>
<evidence type="ECO:0000256" key="5">
    <source>
        <dbReference type="ARBA" id="ARBA00022989"/>
    </source>
</evidence>
<feature type="transmembrane region" description="Helical" evidence="7">
    <location>
        <begin position="114"/>
        <end position="133"/>
    </location>
</feature>
<keyword evidence="4 7" id="KW-0812">Transmembrane</keyword>
<proteinExistence type="inferred from homology"/>